<name>A0A1G6VLT5_9ACTN</name>
<keyword evidence="3" id="KW-1185">Reference proteome</keyword>
<keyword evidence="1" id="KW-0732">Signal</keyword>
<accession>A0A1G6VLT5</accession>
<dbReference type="RefSeq" id="WP_177154864.1">
    <property type="nucleotide sequence ID" value="NZ_FNAD01000005.1"/>
</dbReference>
<reference evidence="3" key="1">
    <citation type="submission" date="2016-10" db="EMBL/GenBank/DDBJ databases">
        <authorList>
            <person name="Varghese N."/>
            <person name="Submissions S."/>
        </authorList>
    </citation>
    <scope>NUCLEOTIDE SEQUENCE [LARGE SCALE GENOMIC DNA]</scope>
    <source>
        <strain evidence="3">CGMCC 4.3516</strain>
    </source>
</reference>
<evidence type="ECO:0000313" key="2">
    <source>
        <dbReference type="EMBL" id="SDD54600.1"/>
    </source>
</evidence>
<evidence type="ECO:0000256" key="1">
    <source>
        <dbReference type="SAM" id="SignalP"/>
    </source>
</evidence>
<dbReference type="AlphaFoldDB" id="A0A1G6VLT5"/>
<feature type="chain" id="PRO_5011672227" description="Porin" evidence="1">
    <location>
        <begin position="27"/>
        <end position="50"/>
    </location>
</feature>
<proteinExistence type="predicted"/>
<dbReference type="Proteomes" id="UP000198949">
    <property type="component" value="Unassembled WGS sequence"/>
</dbReference>
<sequence>MKIDKMRKLMAAVLLGLVLSGTGAAAASAAVVADDYRPAEDCPPEKCPFP</sequence>
<evidence type="ECO:0000313" key="3">
    <source>
        <dbReference type="Proteomes" id="UP000198949"/>
    </source>
</evidence>
<dbReference type="EMBL" id="FNAD01000005">
    <property type="protein sequence ID" value="SDD54600.1"/>
    <property type="molecule type" value="Genomic_DNA"/>
</dbReference>
<gene>
    <name evidence="2" type="ORF">SAMN05216270_10519</name>
</gene>
<protein>
    <recommendedName>
        <fullName evidence="4">Porin</fullName>
    </recommendedName>
</protein>
<evidence type="ECO:0008006" key="4">
    <source>
        <dbReference type="Google" id="ProtNLM"/>
    </source>
</evidence>
<feature type="signal peptide" evidence="1">
    <location>
        <begin position="1"/>
        <end position="26"/>
    </location>
</feature>
<organism evidence="2 3">
    <name type="scientific">Glycomyces harbinensis</name>
    <dbReference type="NCBI Taxonomy" id="58114"/>
    <lineage>
        <taxon>Bacteria</taxon>
        <taxon>Bacillati</taxon>
        <taxon>Actinomycetota</taxon>
        <taxon>Actinomycetes</taxon>
        <taxon>Glycomycetales</taxon>
        <taxon>Glycomycetaceae</taxon>
        <taxon>Glycomyces</taxon>
    </lineage>
</organism>